<protein>
    <submittedName>
        <fullName evidence="3">Uncharacterized protein</fullName>
    </submittedName>
</protein>
<evidence type="ECO:0000313" key="3">
    <source>
        <dbReference type="EMBL" id="KAH6897177.1"/>
    </source>
</evidence>
<keyword evidence="2" id="KW-1133">Transmembrane helix</keyword>
<keyword evidence="4" id="KW-1185">Reference proteome</keyword>
<evidence type="ECO:0000256" key="1">
    <source>
        <dbReference type="SAM" id="MobiDB-lite"/>
    </source>
</evidence>
<feature type="compositionally biased region" description="Basic and acidic residues" evidence="1">
    <location>
        <begin position="40"/>
        <end position="55"/>
    </location>
</feature>
<keyword evidence="2" id="KW-0812">Transmembrane</keyword>
<dbReference type="AlphaFoldDB" id="A0A9P8WCM8"/>
<keyword evidence="2" id="KW-0472">Membrane</keyword>
<dbReference type="Proteomes" id="UP000777438">
    <property type="component" value="Unassembled WGS sequence"/>
</dbReference>
<reference evidence="3 4" key="1">
    <citation type="journal article" date="2021" name="Nat. Commun.">
        <title>Genetic determinants of endophytism in the Arabidopsis root mycobiome.</title>
        <authorList>
            <person name="Mesny F."/>
            <person name="Miyauchi S."/>
            <person name="Thiergart T."/>
            <person name="Pickel B."/>
            <person name="Atanasova L."/>
            <person name="Karlsson M."/>
            <person name="Huettel B."/>
            <person name="Barry K.W."/>
            <person name="Haridas S."/>
            <person name="Chen C."/>
            <person name="Bauer D."/>
            <person name="Andreopoulos W."/>
            <person name="Pangilinan J."/>
            <person name="LaButti K."/>
            <person name="Riley R."/>
            <person name="Lipzen A."/>
            <person name="Clum A."/>
            <person name="Drula E."/>
            <person name="Henrissat B."/>
            <person name="Kohler A."/>
            <person name="Grigoriev I.V."/>
            <person name="Martin F.M."/>
            <person name="Hacquard S."/>
        </authorList>
    </citation>
    <scope>NUCLEOTIDE SEQUENCE [LARGE SCALE GENOMIC DNA]</scope>
    <source>
        <strain evidence="3 4">MPI-CAGE-CH-0241</strain>
    </source>
</reference>
<proteinExistence type="predicted"/>
<dbReference type="EMBL" id="JAGPYM010000003">
    <property type="protein sequence ID" value="KAH6897177.1"/>
    <property type="molecule type" value="Genomic_DNA"/>
</dbReference>
<comment type="caution">
    <text evidence="3">The sequence shown here is derived from an EMBL/GenBank/DDBJ whole genome shotgun (WGS) entry which is preliminary data.</text>
</comment>
<accession>A0A9P8WCM8</accession>
<evidence type="ECO:0000313" key="4">
    <source>
        <dbReference type="Proteomes" id="UP000777438"/>
    </source>
</evidence>
<evidence type="ECO:0000256" key="2">
    <source>
        <dbReference type="SAM" id="Phobius"/>
    </source>
</evidence>
<organism evidence="3 4">
    <name type="scientific">Thelonectria olida</name>
    <dbReference type="NCBI Taxonomy" id="1576542"/>
    <lineage>
        <taxon>Eukaryota</taxon>
        <taxon>Fungi</taxon>
        <taxon>Dikarya</taxon>
        <taxon>Ascomycota</taxon>
        <taxon>Pezizomycotina</taxon>
        <taxon>Sordariomycetes</taxon>
        <taxon>Hypocreomycetidae</taxon>
        <taxon>Hypocreales</taxon>
        <taxon>Nectriaceae</taxon>
        <taxon>Thelonectria</taxon>
    </lineage>
</organism>
<gene>
    <name evidence="3" type="ORF">B0T10DRAFT_178423</name>
</gene>
<feature type="transmembrane region" description="Helical" evidence="2">
    <location>
        <begin position="79"/>
        <end position="108"/>
    </location>
</feature>
<sequence length="167" mass="18462">MGRRNGSVRPQIPHPHPTTGPCSCLDEREKASLGTKHGGSRRERDPSRTGLEKRQASPLQKTDYEVLTRVALSLPCRRCVFSLLLLLFFFCFLLGGGFTFSSFSFFLLTTQNQEEAHSLARDIPFAHNVRVTLMQSSANASKCALLCWTWCQSLAIASLTLGSPAVC</sequence>
<name>A0A9P8WCM8_9HYPO</name>
<feature type="region of interest" description="Disordered" evidence="1">
    <location>
        <begin position="1"/>
        <end position="57"/>
    </location>
</feature>